<feature type="compositionally biased region" description="Polar residues" evidence="2">
    <location>
        <begin position="611"/>
        <end position="622"/>
    </location>
</feature>
<feature type="compositionally biased region" description="Basic and acidic residues" evidence="2">
    <location>
        <begin position="459"/>
        <end position="483"/>
    </location>
</feature>
<evidence type="ECO:0000313" key="5">
    <source>
        <dbReference type="Proteomes" id="UP000015453"/>
    </source>
</evidence>
<gene>
    <name evidence="4" type="ORF">M569_12352</name>
</gene>
<feature type="compositionally biased region" description="Basic and acidic residues" evidence="2">
    <location>
        <begin position="187"/>
        <end position="219"/>
    </location>
</feature>
<dbReference type="InterPro" id="IPR007592">
    <property type="entry name" value="GEBP"/>
</dbReference>
<keyword evidence="5" id="KW-1185">Reference proteome</keyword>
<evidence type="ECO:0000256" key="2">
    <source>
        <dbReference type="SAM" id="MobiDB-lite"/>
    </source>
</evidence>
<dbReference type="InterPro" id="IPR053932">
    <property type="entry name" value="GeBP-like_DBD"/>
</dbReference>
<feature type="domain" description="Glabrous enhancer-binding protein-like DBD" evidence="3">
    <location>
        <begin position="83"/>
        <end position="173"/>
    </location>
</feature>
<dbReference type="Proteomes" id="UP000015453">
    <property type="component" value="Unassembled WGS sequence"/>
</dbReference>
<feature type="compositionally biased region" description="Basic and acidic residues" evidence="2">
    <location>
        <begin position="236"/>
        <end position="253"/>
    </location>
</feature>
<feature type="compositionally biased region" description="Basic and acidic residues" evidence="2">
    <location>
        <begin position="500"/>
        <end position="511"/>
    </location>
</feature>
<dbReference type="OrthoDB" id="914287at2759"/>
<feature type="compositionally biased region" description="Basic and acidic residues" evidence="2">
    <location>
        <begin position="637"/>
        <end position="648"/>
    </location>
</feature>
<feature type="compositionally biased region" description="Low complexity" evidence="2">
    <location>
        <begin position="53"/>
        <end position="62"/>
    </location>
</feature>
<name>S8C6P6_9LAMI</name>
<feature type="region of interest" description="Disordered" evidence="2">
    <location>
        <begin position="185"/>
        <end position="686"/>
    </location>
</feature>
<accession>S8C6P6</accession>
<dbReference type="EMBL" id="AUSU01006149">
    <property type="protein sequence ID" value="EPS62439.1"/>
    <property type="molecule type" value="Genomic_DNA"/>
</dbReference>
<dbReference type="GO" id="GO:0005634">
    <property type="term" value="C:nucleus"/>
    <property type="evidence" value="ECO:0007669"/>
    <property type="project" value="TreeGrafter"/>
</dbReference>
<comment type="caution">
    <text evidence="4">The sequence shown here is derived from an EMBL/GenBank/DDBJ whole genome shotgun (WGS) entry which is preliminary data.</text>
</comment>
<dbReference type="AlphaFoldDB" id="S8C6P6"/>
<dbReference type="Pfam" id="PF04504">
    <property type="entry name" value="GeBP-like_DBD"/>
    <property type="match status" value="1"/>
</dbReference>
<reference evidence="4 5" key="1">
    <citation type="journal article" date="2013" name="BMC Genomics">
        <title>The miniature genome of a carnivorous plant Genlisea aurea contains a low number of genes and short non-coding sequences.</title>
        <authorList>
            <person name="Leushkin E.V."/>
            <person name="Sutormin R.A."/>
            <person name="Nabieva E.R."/>
            <person name="Penin A.A."/>
            <person name="Kondrashov A.S."/>
            <person name="Logacheva M.D."/>
        </authorList>
    </citation>
    <scope>NUCLEOTIDE SEQUENCE [LARGE SCALE GENOMIC DNA]</scope>
</reference>
<sequence length="750" mass="83992">MAPENGEADRMNLSASTEGSLSGDEFREGGGHSTPLSSPKFKSPPAHKSFLDSSQCSSPSASDFIVLPVPKSDAKRKAPPASSRKFSDEDEIALLKGHRAFWANGRNQKWAEFHSFVKNSLSRDFSKGQVYEKIRKLKKKFEANLERALENGEIDHSEPHETLLFELSMTLWGNECKVTEELQIPAESKHHEETTEIEAHDGKKTLELGESIEEVKASVEMDENSNVSKRRKKSKNHEDPIEQLKASAERDENPTFVKKKKKKKKTTVIDSHDGKNILEAGVSVDELRSSEGREEDFASLKRTKNENFEVDKAVKGSAAPLRKKKTTESESRDEVDESSAAHKEIKKTENKKDEGKKSQKEASTGRDENSSVVSKEIKNTLQTDEAIEELNASAKGKDENPTLFKEKKKNKKIEGKNHDGKRSLEVDKPDVSSSVHKEMNKTRNLNDERKKAQKTTSVGRHENSPVVSKEVKGTESKDHHGKDNTLQADMATEELNPPVVKDENPTVDKEKKKQRKIKRSAAASKEMKKTEAEMDEVKTSPLKASSSVGTGKKDEISSDVSKAASKNHHDKKTLQAIEESKSSSAVLKKRKFDSKNRDGKKALVVDEPARQLTTTSVGSYENSAAPERKNNSISSTIEEKKSHHDNEGNKIPSTRNKTKADKKPDKKDQGGKISTAEGDGSKEEFESDFPLLRASFDVDPYTRKMFFSIGREERTELEEEWKEIRDMELSLYNRRVALIRTHLLSNGGRS</sequence>
<proteinExistence type="inferred from homology"/>
<comment type="similarity">
    <text evidence="1">Belongs to the GeBP family.</text>
</comment>
<feature type="compositionally biased region" description="Basic and acidic residues" evidence="2">
    <location>
        <begin position="412"/>
        <end position="450"/>
    </location>
</feature>
<evidence type="ECO:0000313" key="4">
    <source>
        <dbReference type="EMBL" id="EPS62439.1"/>
    </source>
</evidence>
<dbReference type="GO" id="GO:0006355">
    <property type="term" value="P:regulation of DNA-templated transcription"/>
    <property type="evidence" value="ECO:0007669"/>
    <property type="project" value="InterPro"/>
</dbReference>
<feature type="region of interest" description="Disordered" evidence="2">
    <location>
        <begin position="1"/>
        <end position="87"/>
    </location>
</feature>
<organism evidence="4 5">
    <name type="scientific">Genlisea aurea</name>
    <dbReference type="NCBI Taxonomy" id="192259"/>
    <lineage>
        <taxon>Eukaryota</taxon>
        <taxon>Viridiplantae</taxon>
        <taxon>Streptophyta</taxon>
        <taxon>Embryophyta</taxon>
        <taxon>Tracheophyta</taxon>
        <taxon>Spermatophyta</taxon>
        <taxon>Magnoliopsida</taxon>
        <taxon>eudicotyledons</taxon>
        <taxon>Gunneridae</taxon>
        <taxon>Pentapetalae</taxon>
        <taxon>asterids</taxon>
        <taxon>lamiids</taxon>
        <taxon>Lamiales</taxon>
        <taxon>Lentibulariaceae</taxon>
        <taxon>Genlisea</taxon>
    </lineage>
</organism>
<feature type="compositionally biased region" description="Basic and acidic residues" evidence="2">
    <location>
        <begin position="658"/>
        <end position="670"/>
    </location>
</feature>
<evidence type="ECO:0000256" key="1">
    <source>
        <dbReference type="ARBA" id="ARBA00010820"/>
    </source>
</evidence>
<feature type="compositionally biased region" description="Basic residues" evidence="2">
    <location>
        <begin position="257"/>
        <end position="266"/>
    </location>
</feature>
<feature type="compositionally biased region" description="Basic and acidic residues" evidence="2">
    <location>
        <begin position="593"/>
        <end position="609"/>
    </location>
</feature>
<dbReference type="PANTHER" id="PTHR31662:SF33">
    <property type="entry name" value="DNA-BINDING STOREKEEPER PROTEIN TRANSCRIPTIONAL REGULATOR-LIKE PROTEIN"/>
    <property type="match status" value="1"/>
</dbReference>
<protein>
    <recommendedName>
        <fullName evidence="3">Glabrous enhancer-binding protein-like DBD domain-containing protein</fullName>
    </recommendedName>
</protein>
<feature type="compositionally biased region" description="Basic and acidic residues" evidence="2">
    <location>
        <begin position="339"/>
        <end position="369"/>
    </location>
</feature>
<evidence type="ECO:0000259" key="3">
    <source>
        <dbReference type="Pfam" id="PF04504"/>
    </source>
</evidence>
<dbReference type="PANTHER" id="PTHR31662">
    <property type="entry name" value="BNAANNG10740D PROTEIN-RELATED"/>
    <property type="match status" value="1"/>
</dbReference>
<feature type="compositionally biased region" description="Basic and acidic residues" evidence="2">
    <location>
        <begin position="285"/>
        <end position="314"/>
    </location>
</feature>
<feature type="compositionally biased region" description="Basic and acidic residues" evidence="2">
    <location>
        <begin position="525"/>
        <end position="538"/>
    </location>
</feature>